<gene>
    <name evidence="1" type="ORF">ALP29_201284</name>
</gene>
<reference evidence="1 2" key="1">
    <citation type="submission" date="2018-08" db="EMBL/GenBank/DDBJ databases">
        <title>Recombination of ecologically and evolutionarily significant loci maintains genetic cohesion in the Pseudomonas syringae species complex.</title>
        <authorList>
            <person name="Dillon M."/>
            <person name="Thakur S."/>
            <person name="Almeida R.N.D."/>
            <person name="Weir B.S."/>
            <person name="Guttman D.S."/>
        </authorList>
    </citation>
    <scope>NUCLEOTIDE SEQUENCE [LARGE SCALE GENOMIC DNA]</scope>
    <source>
        <strain evidence="1 2">ICMP 14479</strain>
    </source>
</reference>
<evidence type="ECO:0008006" key="3">
    <source>
        <dbReference type="Google" id="ProtNLM"/>
    </source>
</evidence>
<sequence length="43" mass="4531">MLGELAEGAAKRVLPAEIRLSIRQVALHSNEEEQNAGNESGAA</sequence>
<evidence type="ECO:0000313" key="2">
    <source>
        <dbReference type="Proteomes" id="UP000280395"/>
    </source>
</evidence>
<dbReference type="Proteomes" id="UP000280395">
    <property type="component" value="Unassembled WGS sequence"/>
</dbReference>
<protein>
    <recommendedName>
        <fullName evidence="3">Glycerol-3-phosphate acyltransferase</fullName>
    </recommendedName>
</protein>
<name>A0A3M5UZ13_PSESX</name>
<proteinExistence type="predicted"/>
<accession>A0A3M5UZ13</accession>
<comment type="caution">
    <text evidence="1">The sequence shown here is derived from an EMBL/GenBank/DDBJ whole genome shotgun (WGS) entry which is preliminary data.</text>
</comment>
<organism evidence="1 2">
    <name type="scientific">Pseudomonas syringae pv. avii</name>
    <dbReference type="NCBI Taxonomy" id="663959"/>
    <lineage>
        <taxon>Bacteria</taxon>
        <taxon>Pseudomonadati</taxon>
        <taxon>Pseudomonadota</taxon>
        <taxon>Gammaproteobacteria</taxon>
        <taxon>Pseudomonadales</taxon>
        <taxon>Pseudomonadaceae</taxon>
        <taxon>Pseudomonas</taxon>
        <taxon>Pseudomonas syringae</taxon>
    </lineage>
</organism>
<dbReference type="AlphaFoldDB" id="A0A3M5UZ13"/>
<evidence type="ECO:0000313" key="1">
    <source>
        <dbReference type="EMBL" id="RMU50804.1"/>
    </source>
</evidence>
<dbReference type="EMBL" id="RBUA01001039">
    <property type="protein sequence ID" value="RMU50804.1"/>
    <property type="molecule type" value="Genomic_DNA"/>
</dbReference>